<dbReference type="CDD" id="cd09917">
    <property type="entry name" value="F-box_SF"/>
    <property type="match status" value="1"/>
</dbReference>
<dbReference type="InterPro" id="IPR001810">
    <property type="entry name" value="F-box_dom"/>
</dbReference>
<reference evidence="2" key="1">
    <citation type="submission" date="2023-05" db="EMBL/GenBank/DDBJ databases">
        <title>Genome and transcriptome analyses reveal genes involved in the formation of fine ridges on petal epidermal cells in Hibiscus trionum.</title>
        <authorList>
            <person name="Koshimizu S."/>
            <person name="Masuda S."/>
            <person name="Ishii T."/>
            <person name="Shirasu K."/>
            <person name="Hoshino A."/>
            <person name="Arita M."/>
        </authorList>
    </citation>
    <scope>NUCLEOTIDE SEQUENCE</scope>
    <source>
        <strain evidence="2">Hamamatsu line</strain>
    </source>
</reference>
<keyword evidence="3" id="KW-1185">Reference proteome</keyword>
<dbReference type="OrthoDB" id="1865546at2759"/>
<evidence type="ECO:0000313" key="2">
    <source>
        <dbReference type="EMBL" id="GMI92093.1"/>
    </source>
</evidence>
<gene>
    <name evidence="2" type="ORF">HRI_002878600</name>
</gene>
<dbReference type="Pfam" id="PF23310">
    <property type="entry name" value="TPR_27"/>
    <property type="match status" value="1"/>
</dbReference>
<protein>
    <recommendedName>
        <fullName evidence="1">F-box domain-containing protein</fullName>
    </recommendedName>
</protein>
<dbReference type="InterPro" id="IPR057136">
    <property type="entry name" value="At2g35280_TPR_dom"/>
</dbReference>
<dbReference type="InterPro" id="IPR040338">
    <property type="entry name" value="At1g67623-like"/>
</dbReference>
<accession>A0A9W7ICX3</accession>
<dbReference type="SUPFAM" id="SSF81383">
    <property type="entry name" value="F-box domain"/>
    <property type="match status" value="1"/>
</dbReference>
<dbReference type="PANTHER" id="PTHR33784:SF10">
    <property type="entry name" value="F-BOX PROTEIN"/>
    <property type="match status" value="1"/>
</dbReference>
<name>A0A9W7ICX3_HIBTR</name>
<dbReference type="Pfam" id="PF12937">
    <property type="entry name" value="F-box-like"/>
    <property type="match status" value="1"/>
</dbReference>
<dbReference type="InterPro" id="IPR036047">
    <property type="entry name" value="F-box-like_dom_sf"/>
</dbReference>
<comment type="caution">
    <text evidence="2">The sequence shown here is derived from an EMBL/GenBank/DDBJ whole genome shotgun (WGS) entry which is preliminary data.</text>
</comment>
<dbReference type="Proteomes" id="UP001165190">
    <property type="component" value="Unassembled WGS sequence"/>
</dbReference>
<dbReference type="PANTHER" id="PTHR33784">
    <property type="entry name" value="OS05G0482100 PROTEIN"/>
    <property type="match status" value="1"/>
</dbReference>
<dbReference type="Gene3D" id="1.20.1280.50">
    <property type="match status" value="1"/>
</dbReference>
<organism evidence="2 3">
    <name type="scientific">Hibiscus trionum</name>
    <name type="common">Flower of an hour</name>
    <dbReference type="NCBI Taxonomy" id="183268"/>
    <lineage>
        <taxon>Eukaryota</taxon>
        <taxon>Viridiplantae</taxon>
        <taxon>Streptophyta</taxon>
        <taxon>Embryophyta</taxon>
        <taxon>Tracheophyta</taxon>
        <taxon>Spermatophyta</taxon>
        <taxon>Magnoliopsida</taxon>
        <taxon>eudicotyledons</taxon>
        <taxon>Gunneridae</taxon>
        <taxon>Pentapetalae</taxon>
        <taxon>rosids</taxon>
        <taxon>malvids</taxon>
        <taxon>Malvales</taxon>
        <taxon>Malvaceae</taxon>
        <taxon>Malvoideae</taxon>
        <taxon>Hibiscus</taxon>
    </lineage>
</organism>
<dbReference type="SUPFAM" id="SSF81901">
    <property type="entry name" value="HCP-like"/>
    <property type="match status" value="1"/>
</dbReference>
<sequence length="225" mass="26008">MTKRICSNIVRSLPEELLSKILMHTASNSVTDFVNVQLSCKAFHEASNHNYIYRDVSMKNVGLRSWSRNERKFQKRCEAANNPEALYILGMFDYLSGMDSESGLRCLKKVAEKGHTEAVYAYGIILICFGGDLREQGLRIAKTLDLSSFNRINLRDVRVKIKEILHIMWKTKNIKLAAPERIDCRCDKNCPRTSGEQRWEPSHNFCTCYDSCFWYHEATLFCGFL</sequence>
<evidence type="ECO:0000259" key="1">
    <source>
        <dbReference type="PROSITE" id="PS50181"/>
    </source>
</evidence>
<proteinExistence type="predicted"/>
<dbReference type="EMBL" id="BSYR01000024">
    <property type="protein sequence ID" value="GMI92093.1"/>
    <property type="molecule type" value="Genomic_DNA"/>
</dbReference>
<dbReference type="PROSITE" id="PS50181">
    <property type="entry name" value="FBOX"/>
    <property type="match status" value="1"/>
</dbReference>
<evidence type="ECO:0000313" key="3">
    <source>
        <dbReference type="Proteomes" id="UP001165190"/>
    </source>
</evidence>
<feature type="domain" description="F-box" evidence="1">
    <location>
        <begin position="7"/>
        <end position="56"/>
    </location>
</feature>
<dbReference type="AlphaFoldDB" id="A0A9W7ICX3"/>